<proteinExistence type="predicted"/>
<dbReference type="Proteomes" id="UP001430374">
    <property type="component" value="Unassembled WGS sequence"/>
</dbReference>
<dbReference type="SUPFAM" id="SSF51206">
    <property type="entry name" value="cAMP-binding domain-like"/>
    <property type="match status" value="1"/>
</dbReference>
<evidence type="ECO:0000313" key="3">
    <source>
        <dbReference type="Proteomes" id="UP001430374"/>
    </source>
</evidence>
<keyword evidence="3" id="KW-1185">Reference proteome</keyword>
<reference evidence="2" key="1">
    <citation type="submission" date="2021-08" db="EMBL/GenBank/DDBJ databases">
        <title>Complete genome sequence of Chryseobacterium sp strain PS-8.</title>
        <authorList>
            <person name="Das S.K."/>
        </authorList>
    </citation>
    <scope>NUCLEOTIDE SEQUENCE</scope>
    <source>
        <strain evidence="2">PS-8</strain>
    </source>
</reference>
<dbReference type="EMBL" id="JACSGT010000003">
    <property type="protein sequence ID" value="MCF2221492.1"/>
    <property type="molecule type" value="Genomic_DNA"/>
</dbReference>
<dbReference type="Gene3D" id="2.60.120.10">
    <property type="entry name" value="Jelly Rolls"/>
    <property type="match status" value="1"/>
</dbReference>
<dbReference type="Pfam" id="PF00027">
    <property type="entry name" value="cNMP_binding"/>
    <property type="match status" value="1"/>
</dbReference>
<gene>
    <name evidence="2" type="ORF">H9Q08_19690</name>
</gene>
<accession>A0ABS9CA89</accession>
<feature type="domain" description="Cyclic nucleotide-binding" evidence="1">
    <location>
        <begin position="41"/>
        <end position="112"/>
    </location>
</feature>
<protein>
    <recommendedName>
        <fullName evidence="1">Cyclic nucleotide-binding domain-containing protein</fullName>
    </recommendedName>
</protein>
<comment type="caution">
    <text evidence="2">The sequence shown here is derived from an EMBL/GenBank/DDBJ whole genome shotgun (WGS) entry which is preliminary data.</text>
</comment>
<organism evidence="2 3">
    <name type="scientific">Chryseobacterium indicum</name>
    <dbReference type="NCBI Taxonomy" id="2766954"/>
    <lineage>
        <taxon>Bacteria</taxon>
        <taxon>Pseudomonadati</taxon>
        <taxon>Bacteroidota</taxon>
        <taxon>Flavobacteriia</taxon>
        <taxon>Flavobacteriales</taxon>
        <taxon>Weeksellaceae</taxon>
        <taxon>Chryseobacterium group</taxon>
        <taxon>Chryseobacterium</taxon>
    </lineage>
</organism>
<name>A0ABS9CA89_9FLAO</name>
<dbReference type="RefSeq" id="WP_235132781.1">
    <property type="nucleotide sequence ID" value="NZ_JACSGT010000003.1"/>
</dbReference>
<evidence type="ECO:0000313" key="2">
    <source>
        <dbReference type="EMBL" id="MCF2221492.1"/>
    </source>
</evidence>
<dbReference type="CDD" id="cd00038">
    <property type="entry name" value="CAP_ED"/>
    <property type="match status" value="1"/>
</dbReference>
<dbReference type="InterPro" id="IPR000595">
    <property type="entry name" value="cNMP-bd_dom"/>
</dbReference>
<dbReference type="InterPro" id="IPR014710">
    <property type="entry name" value="RmlC-like_jellyroll"/>
</dbReference>
<evidence type="ECO:0000259" key="1">
    <source>
        <dbReference type="Pfam" id="PF00027"/>
    </source>
</evidence>
<dbReference type="InterPro" id="IPR018490">
    <property type="entry name" value="cNMP-bd_dom_sf"/>
</dbReference>
<sequence length="188" mass="22269">MNQEILEKEILKYFSFSKSEIDEIYNKFTLIKLKKGSFFNEKDTYLGIVIDGCLKFFYDKDHEIDVIIDFQMSGQWTGDLESFLKKEKSKFMIQALCDTTVLAISQEDYTELENKSLKLKQLSVKITESIFLKTFERLISRMSNTAEENYRMLKKEKKQILHLIKKTDLAAYLKVNLFTLYKIIHHTD</sequence>